<dbReference type="InterPro" id="IPR025812">
    <property type="entry name" value="Trm10_C_MTase_dom"/>
</dbReference>
<evidence type="ECO:0000313" key="11">
    <source>
        <dbReference type="EnsemblMetazoa" id="tetur21g02240.1"/>
    </source>
</evidence>
<evidence type="ECO:0000256" key="6">
    <source>
        <dbReference type="ARBA" id="ARBA00022946"/>
    </source>
</evidence>
<reference evidence="12" key="1">
    <citation type="submission" date="2011-08" db="EMBL/GenBank/DDBJ databases">
        <authorList>
            <person name="Rombauts S."/>
        </authorList>
    </citation>
    <scope>NUCLEOTIDE SEQUENCE</scope>
    <source>
        <strain evidence="12">London</strain>
    </source>
</reference>
<dbReference type="eggNOG" id="KOG2967">
    <property type="taxonomic scope" value="Eukaryota"/>
</dbReference>
<dbReference type="GO" id="GO:0005739">
    <property type="term" value="C:mitochondrion"/>
    <property type="evidence" value="ECO:0007669"/>
    <property type="project" value="UniProtKB-SubCell"/>
</dbReference>
<keyword evidence="8" id="KW-0496">Mitochondrion</keyword>
<proteinExistence type="predicted"/>
<evidence type="ECO:0000256" key="4">
    <source>
        <dbReference type="ARBA" id="ARBA00022691"/>
    </source>
</evidence>
<dbReference type="GO" id="GO:0032259">
    <property type="term" value="P:methylation"/>
    <property type="evidence" value="ECO:0007669"/>
    <property type="project" value="UniProtKB-KW"/>
</dbReference>
<dbReference type="HOGENOM" id="CLU_702719_0_0_1"/>
<keyword evidence="12" id="KW-1185">Reference proteome</keyword>
<dbReference type="InterPro" id="IPR007356">
    <property type="entry name" value="tRNA_m1G_MeTrfase_euk"/>
</dbReference>
<evidence type="ECO:0000256" key="3">
    <source>
        <dbReference type="ARBA" id="ARBA00022679"/>
    </source>
</evidence>
<dbReference type="AlphaFoldDB" id="T1KU61"/>
<feature type="domain" description="SAM-dependent MTase TRM10-type" evidence="10">
    <location>
        <begin position="173"/>
        <end position="365"/>
    </location>
</feature>
<organism evidence="11 12">
    <name type="scientific">Tetranychus urticae</name>
    <name type="common">Two-spotted spider mite</name>
    <dbReference type="NCBI Taxonomy" id="32264"/>
    <lineage>
        <taxon>Eukaryota</taxon>
        <taxon>Metazoa</taxon>
        <taxon>Ecdysozoa</taxon>
        <taxon>Arthropoda</taxon>
        <taxon>Chelicerata</taxon>
        <taxon>Arachnida</taxon>
        <taxon>Acari</taxon>
        <taxon>Acariformes</taxon>
        <taxon>Trombidiformes</taxon>
        <taxon>Prostigmata</taxon>
        <taxon>Eleutherengona</taxon>
        <taxon>Raphignathae</taxon>
        <taxon>Tetranychoidea</taxon>
        <taxon>Tetranychidae</taxon>
        <taxon>Tetranychus</taxon>
    </lineage>
</organism>
<reference evidence="11" key="2">
    <citation type="submission" date="2015-06" db="UniProtKB">
        <authorList>
            <consortium name="EnsemblMetazoa"/>
        </authorList>
    </citation>
    <scope>IDENTIFICATION</scope>
</reference>
<keyword evidence="5" id="KW-0819">tRNA processing</keyword>
<evidence type="ECO:0000256" key="9">
    <source>
        <dbReference type="ARBA" id="ARBA00029803"/>
    </source>
</evidence>
<evidence type="ECO:0000256" key="5">
    <source>
        <dbReference type="ARBA" id="ARBA00022694"/>
    </source>
</evidence>
<evidence type="ECO:0000259" key="10">
    <source>
        <dbReference type="PROSITE" id="PS51675"/>
    </source>
</evidence>
<dbReference type="Proteomes" id="UP000015104">
    <property type="component" value="Unassembled WGS sequence"/>
</dbReference>
<keyword evidence="6" id="KW-0809">Transit peptide</keyword>
<comment type="subcellular location">
    <subcellularLocation>
        <location evidence="1">Mitochondrion</location>
    </subcellularLocation>
</comment>
<dbReference type="GO" id="GO:0097745">
    <property type="term" value="P:mitochondrial tRNA 5'-end processing"/>
    <property type="evidence" value="ECO:0007669"/>
    <property type="project" value="TreeGrafter"/>
</dbReference>
<keyword evidence="7" id="KW-0175">Coiled coil</keyword>
<dbReference type="EMBL" id="CAEY01000548">
    <property type="status" value="NOT_ANNOTATED_CDS"/>
    <property type="molecule type" value="Genomic_DNA"/>
</dbReference>
<protein>
    <recommendedName>
        <fullName evidence="9">RNA (guanine-9-)-methyltransferase domain-containing protein 1</fullName>
    </recommendedName>
</protein>
<dbReference type="EnsemblMetazoa" id="tetur21g02240.1">
    <property type="protein sequence ID" value="tetur21g02240.1"/>
    <property type="gene ID" value="tetur21g02240"/>
</dbReference>
<dbReference type="GO" id="GO:0005654">
    <property type="term" value="C:nucleoplasm"/>
    <property type="evidence" value="ECO:0007669"/>
    <property type="project" value="TreeGrafter"/>
</dbReference>
<dbReference type="GO" id="GO:0000049">
    <property type="term" value="F:tRNA binding"/>
    <property type="evidence" value="ECO:0007669"/>
    <property type="project" value="TreeGrafter"/>
</dbReference>
<accession>T1KU61</accession>
<dbReference type="Gene3D" id="3.40.1280.30">
    <property type="match status" value="1"/>
</dbReference>
<dbReference type="PROSITE" id="PS51675">
    <property type="entry name" value="SAM_MT_TRM10"/>
    <property type="match status" value="1"/>
</dbReference>
<dbReference type="STRING" id="32264.T1KU61"/>
<evidence type="ECO:0000313" key="12">
    <source>
        <dbReference type="Proteomes" id="UP000015104"/>
    </source>
</evidence>
<keyword evidence="3" id="KW-0808">Transferase</keyword>
<evidence type="ECO:0000256" key="8">
    <source>
        <dbReference type="ARBA" id="ARBA00023128"/>
    </source>
</evidence>
<dbReference type="PANTHER" id="PTHR13563">
    <property type="entry name" value="TRNA (GUANINE-9-) METHYLTRANSFERASE"/>
    <property type="match status" value="1"/>
</dbReference>
<dbReference type="InterPro" id="IPR028564">
    <property type="entry name" value="MT_TRM10-typ"/>
</dbReference>
<dbReference type="GO" id="GO:0070131">
    <property type="term" value="P:positive regulation of mitochondrial translation"/>
    <property type="evidence" value="ECO:0007669"/>
    <property type="project" value="TreeGrafter"/>
</dbReference>
<sequence length="393" mass="46295">MDFVFAEVVQHFFQEGNMFTKHHSDSSNEDDFMDVIYEELTVESFRELIKNSDDEKIIKEILSLYEYQKFDNGEIPSTIKINQMVELMKMPRDFWQKRFKKLLEKEIYLKYKKKMKSLKPKSLSYNELQNMIDKGVSPTMGLKFDPLTGAPIYGEWLNSHFTRLRHLEYRCSFIPNLLAAFLYGQKILIDCDYEYTVGDAKRIIFDLQKAMALNRSASSPFNMVVTGLRDTMLRELLDRHKKECLSTLLPSLSFHEETFTELYKDQKLIYLTPHSDKDLCEFDNDAIYIIGGLSIRSTAPHSFKKASSLKIPNYRFPLSFLPFRAMRGAKSLEIRECVSILLHFKEFGDIKEAVSQGIDVHRIKTLEELEQEQRLRFKKLQSNERRYTKRVKP</sequence>
<keyword evidence="4" id="KW-0949">S-adenosyl-L-methionine</keyword>
<dbReference type="CDD" id="cd18102">
    <property type="entry name" value="Trm10_MRRP1"/>
    <property type="match status" value="1"/>
</dbReference>
<dbReference type="GO" id="GO:0008168">
    <property type="term" value="F:methyltransferase activity"/>
    <property type="evidence" value="ECO:0007669"/>
    <property type="project" value="UniProtKB-KW"/>
</dbReference>
<dbReference type="PANTHER" id="PTHR13563:SF5">
    <property type="entry name" value="TRNA METHYLTRANSFERASE 10 HOMOLOG C"/>
    <property type="match status" value="1"/>
</dbReference>
<evidence type="ECO:0000256" key="1">
    <source>
        <dbReference type="ARBA" id="ARBA00004173"/>
    </source>
</evidence>
<name>T1KU61_TETUR</name>
<evidence type="ECO:0000256" key="2">
    <source>
        <dbReference type="ARBA" id="ARBA00022603"/>
    </source>
</evidence>
<keyword evidence="2" id="KW-0489">Methyltransferase</keyword>
<evidence type="ECO:0000256" key="7">
    <source>
        <dbReference type="ARBA" id="ARBA00023054"/>
    </source>
</evidence>
<dbReference type="InterPro" id="IPR038459">
    <property type="entry name" value="MT_TRM10-typ_sf"/>
</dbReference>